<reference evidence="1" key="2">
    <citation type="submission" date="2015-07" db="EMBL/GenBank/DDBJ databases">
        <title>Plasmids, circular viruses and viroids from rat gut.</title>
        <authorList>
            <person name="Jorgensen T.J."/>
            <person name="Hansen M.A."/>
            <person name="Xu Z."/>
            <person name="Tabak M.A."/>
            <person name="Sorensen S.J."/>
            <person name="Hansen L.H."/>
        </authorList>
    </citation>
    <scope>NUCLEOTIDE SEQUENCE</scope>
    <source>
        <strain evidence="1">RGFK1615</strain>
    </source>
</reference>
<proteinExistence type="predicted"/>
<name>A0A0H5QP27_9ZZZZ</name>
<dbReference type="EMBL" id="LN854125">
    <property type="protein sequence ID" value="CRY97512.1"/>
    <property type="molecule type" value="Genomic_DNA"/>
</dbReference>
<organism evidence="1">
    <name type="scientific">uncultured prokaryote</name>
    <dbReference type="NCBI Taxonomy" id="198431"/>
    <lineage>
        <taxon>unclassified sequences</taxon>
        <taxon>environmental samples</taxon>
    </lineage>
</organism>
<sequence>MSLKKTSEIVAIGFDLTESAANTFTQSQVSLQLSPLDNEVFVCVAVDLDPSPPDNVTGTNTAVEMSLSSTSLSDVGNLNRSQVIANTKIQIESEAGALPGVGIGFTRTSLDTPQGDLGYVAIIATNDFFVQLKGRNNGAAKAGFGRLWGYRARASADTFSALVQGEVLSS</sequence>
<dbReference type="AlphaFoldDB" id="A0A0H5QP27"/>
<protein>
    <submittedName>
        <fullName evidence="1">Uncharacterized protein</fullName>
    </submittedName>
</protein>
<reference evidence="1" key="1">
    <citation type="submission" date="2015-06" db="EMBL/GenBank/DDBJ databases">
        <authorList>
            <person name="Joergensen T."/>
        </authorList>
    </citation>
    <scope>NUCLEOTIDE SEQUENCE</scope>
    <source>
        <strain evidence="1">RGFK1615</strain>
    </source>
</reference>
<evidence type="ECO:0000313" key="1">
    <source>
        <dbReference type="EMBL" id="CRY97512.1"/>
    </source>
</evidence>
<accession>A0A0H5QP27</accession>